<keyword evidence="3" id="KW-1185">Reference proteome</keyword>
<sequence>MNKKLLQSMSLCLLVTAVVWGITSREGMVYAAASEMNIEVIQDHLTMHVHDALLVEVVERVTQILLLTSHVDPDLEKMLVTLTLKDVPFREGLAKLLANTNYVLTDRDLYVWARGESPKSGQWRERKQETPPQELEEQPEISGEDLRYQALHGKDPEARATALELLSNENEEIAISTLADALNDQSPEVRELALELLGETEGPLPIDQIAKMVTDDPNPERRMEAIVVLASRDEEAAKTILQNALHDSDPEVVELAKSILQEVDSNAEDEDLR</sequence>
<accession>A0ABU3KC05</accession>
<dbReference type="Pfam" id="PF13646">
    <property type="entry name" value="HEAT_2"/>
    <property type="match status" value="1"/>
</dbReference>
<organism evidence="2 3">
    <name type="scientific">Candidatus Nitronereus thalassa</name>
    <dbReference type="NCBI Taxonomy" id="3020898"/>
    <lineage>
        <taxon>Bacteria</taxon>
        <taxon>Pseudomonadati</taxon>
        <taxon>Nitrospirota</taxon>
        <taxon>Nitrospiria</taxon>
        <taxon>Nitrospirales</taxon>
        <taxon>Nitrospiraceae</taxon>
        <taxon>Candidatus Nitronereus</taxon>
    </lineage>
</organism>
<evidence type="ECO:0000313" key="2">
    <source>
        <dbReference type="EMBL" id="MDT7043984.1"/>
    </source>
</evidence>
<evidence type="ECO:0000313" key="3">
    <source>
        <dbReference type="Proteomes" id="UP001250932"/>
    </source>
</evidence>
<feature type="region of interest" description="Disordered" evidence="1">
    <location>
        <begin position="120"/>
        <end position="141"/>
    </location>
</feature>
<proteinExistence type="predicted"/>
<comment type="caution">
    <text evidence="2">The sequence shown here is derived from an EMBL/GenBank/DDBJ whole genome shotgun (WGS) entry which is preliminary data.</text>
</comment>
<dbReference type="PANTHER" id="PTHR12697:SF5">
    <property type="entry name" value="DEOXYHYPUSINE HYDROXYLASE"/>
    <property type="match status" value="1"/>
</dbReference>
<reference evidence="2 3" key="1">
    <citation type="journal article" date="2023" name="ISME J.">
        <title>Cultivation and genomic characterization of novel and ubiquitous marine nitrite-oxidizing bacteria from the Nitrospirales.</title>
        <authorList>
            <person name="Mueller A.J."/>
            <person name="Daebeler A."/>
            <person name="Herbold C.W."/>
            <person name="Kirkegaard R.H."/>
            <person name="Daims H."/>
        </authorList>
    </citation>
    <scope>NUCLEOTIDE SEQUENCE [LARGE SCALE GENOMIC DNA]</scope>
    <source>
        <strain evidence="2 3">EB</strain>
    </source>
</reference>
<evidence type="ECO:0000256" key="1">
    <source>
        <dbReference type="SAM" id="MobiDB-lite"/>
    </source>
</evidence>
<dbReference type="EMBL" id="JAQOUE010000002">
    <property type="protein sequence ID" value="MDT7043984.1"/>
    <property type="molecule type" value="Genomic_DNA"/>
</dbReference>
<dbReference type="SUPFAM" id="SSF48371">
    <property type="entry name" value="ARM repeat"/>
    <property type="match status" value="1"/>
</dbReference>
<gene>
    <name evidence="2" type="ORF">PPG34_16655</name>
</gene>
<dbReference type="Proteomes" id="UP001250932">
    <property type="component" value="Unassembled WGS sequence"/>
</dbReference>
<dbReference type="InterPro" id="IPR016024">
    <property type="entry name" value="ARM-type_fold"/>
</dbReference>
<dbReference type="RefSeq" id="WP_313834570.1">
    <property type="nucleotide sequence ID" value="NZ_JAQOUE010000002.1"/>
</dbReference>
<dbReference type="Gene3D" id="1.25.10.10">
    <property type="entry name" value="Leucine-rich Repeat Variant"/>
    <property type="match status" value="1"/>
</dbReference>
<dbReference type="InterPro" id="IPR011989">
    <property type="entry name" value="ARM-like"/>
</dbReference>
<name>A0ABU3KC05_9BACT</name>
<dbReference type="PANTHER" id="PTHR12697">
    <property type="entry name" value="PBS LYASE HEAT-LIKE PROTEIN"/>
    <property type="match status" value="1"/>
</dbReference>
<protein>
    <submittedName>
        <fullName evidence="2">HEAT repeat domain-containing protein</fullName>
    </submittedName>
</protein>